<dbReference type="Proteomes" id="UP000077628">
    <property type="component" value="Unassembled WGS sequence"/>
</dbReference>
<keyword evidence="2" id="KW-1185">Reference proteome</keyword>
<evidence type="ECO:0000313" key="2">
    <source>
        <dbReference type="Proteomes" id="UP000077628"/>
    </source>
</evidence>
<comment type="caution">
    <text evidence="1">The sequence shown here is derived from an EMBL/GenBank/DDBJ whole genome shotgun (WGS) entry which is preliminary data.</text>
</comment>
<dbReference type="EMBL" id="LUUK01000025">
    <property type="protein sequence ID" value="OAI26783.1"/>
    <property type="molecule type" value="Genomic_DNA"/>
</dbReference>
<accession>A0A177PBE1</accession>
<name>A0A177PBE1_9GAMM</name>
<organism evidence="1 2">
    <name type="scientific">Methylomonas koyamae</name>
    <dbReference type="NCBI Taxonomy" id="702114"/>
    <lineage>
        <taxon>Bacteria</taxon>
        <taxon>Pseudomonadati</taxon>
        <taxon>Pseudomonadota</taxon>
        <taxon>Gammaproteobacteria</taxon>
        <taxon>Methylococcales</taxon>
        <taxon>Methylococcaceae</taxon>
        <taxon>Methylomonas</taxon>
    </lineage>
</organism>
<dbReference type="AlphaFoldDB" id="A0A177PBE1"/>
<dbReference type="OrthoDB" id="7062420at2"/>
<reference evidence="2" key="1">
    <citation type="submission" date="2016-03" db="EMBL/GenBank/DDBJ databases">
        <authorList>
            <person name="Heylen K."/>
            <person name="De Vos P."/>
            <person name="Vekeman B."/>
        </authorList>
    </citation>
    <scope>NUCLEOTIDE SEQUENCE [LARGE SCALE GENOMIC DNA]</scope>
    <source>
        <strain evidence="2">R-45383</strain>
    </source>
</reference>
<sequence>MEDLTNRYLASCSPYISSLVYDIGNRTLVLECVPDPNSLKPHTKVIFTGIRSYSEETIDDEYDDMCMDGVVGMHWVREHIFCLRTDKKEIILELENEPRLEFIA</sequence>
<protein>
    <submittedName>
        <fullName evidence="1">Uncharacterized protein</fullName>
    </submittedName>
</protein>
<evidence type="ECO:0000313" key="1">
    <source>
        <dbReference type="EMBL" id="OAI26783.1"/>
    </source>
</evidence>
<dbReference type="RefSeq" id="WP_064024648.1">
    <property type="nucleotide sequence ID" value="NZ_LUUK01000025.1"/>
</dbReference>
<proteinExistence type="predicted"/>
<gene>
    <name evidence="1" type="ORF">A1355_18595</name>
</gene>